<evidence type="ECO:0000313" key="4">
    <source>
        <dbReference type="Proteomes" id="UP000003245"/>
    </source>
</evidence>
<comment type="caution">
    <text evidence="3">The sequence shown here is derived from an EMBL/GenBank/DDBJ whole genome shotgun (WGS) entry which is preliminary data.</text>
</comment>
<feature type="compositionally biased region" description="Basic residues" evidence="1">
    <location>
        <begin position="1"/>
        <end position="10"/>
    </location>
</feature>
<feature type="non-terminal residue" evidence="3">
    <location>
        <position position="66"/>
    </location>
</feature>
<evidence type="ECO:0000256" key="1">
    <source>
        <dbReference type="SAM" id="MobiDB-lite"/>
    </source>
</evidence>
<protein>
    <submittedName>
        <fullName evidence="3">Uncharacterized protein</fullName>
    </submittedName>
</protein>
<feature type="transmembrane region" description="Helical" evidence="2">
    <location>
        <begin position="37"/>
        <end position="62"/>
    </location>
</feature>
<dbReference type="EMBL" id="AICP01000068">
    <property type="protein sequence ID" value="EID19250.1"/>
    <property type="molecule type" value="Genomic_DNA"/>
</dbReference>
<evidence type="ECO:0000256" key="2">
    <source>
        <dbReference type="SAM" id="Phobius"/>
    </source>
</evidence>
<keyword evidence="2" id="KW-0812">Transmembrane</keyword>
<organism evidence="3 4">
    <name type="scientific">Streptococcus anginosus subsp. whileyi CCUG 39159</name>
    <dbReference type="NCBI Taxonomy" id="1095729"/>
    <lineage>
        <taxon>Bacteria</taxon>
        <taxon>Bacillati</taxon>
        <taxon>Bacillota</taxon>
        <taxon>Bacilli</taxon>
        <taxon>Lactobacillales</taxon>
        <taxon>Streptococcaceae</taxon>
        <taxon>Streptococcus</taxon>
        <taxon>Streptococcus anginosus group</taxon>
    </lineage>
</organism>
<dbReference type="RefSeq" id="WP_003038451.1">
    <property type="nucleotide sequence ID" value="NZ_AICP01000068.1"/>
</dbReference>
<reference evidence="3 4" key="1">
    <citation type="submission" date="2012-01" db="EMBL/GenBank/DDBJ databases">
        <authorList>
            <person name="Harkins D.M."/>
            <person name="Madupu R."/>
            <person name="Durkin A.S."/>
            <person name="Torralba M."/>
            <person name="Methe B."/>
            <person name="Sutton G.G."/>
            <person name="Nelson K.E."/>
        </authorList>
    </citation>
    <scope>NUCLEOTIDE SEQUENCE [LARGE SCALE GENOMIC DNA]</scope>
    <source>
        <strain evidence="3 4">CCUG 39159</strain>
    </source>
</reference>
<dbReference type="AlphaFoldDB" id="I0S797"/>
<accession>I0S797</accession>
<evidence type="ECO:0000313" key="3">
    <source>
        <dbReference type="EMBL" id="EID19250.1"/>
    </source>
</evidence>
<keyword evidence="4" id="KW-1185">Reference proteome</keyword>
<sequence length="66" mass="6827">MMAWARKKRPRQEPGELAQEQIPTPARTKVNDLGSKLLVGGVYGAIALGLLSGCGALGMSVMSSGA</sequence>
<keyword evidence="2" id="KW-0472">Membrane</keyword>
<proteinExistence type="predicted"/>
<gene>
    <name evidence="3" type="ORF">HMPREF1043_0513</name>
</gene>
<name>I0S797_STRAP</name>
<keyword evidence="2" id="KW-1133">Transmembrane helix</keyword>
<dbReference type="Proteomes" id="UP000003245">
    <property type="component" value="Unassembled WGS sequence"/>
</dbReference>
<feature type="region of interest" description="Disordered" evidence="1">
    <location>
        <begin position="1"/>
        <end position="23"/>
    </location>
</feature>